<evidence type="ECO:0000313" key="1">
    <source>
        <dbReference type="EMBL" id="KAJ8688115.1"/>
    </source>
</evidence>
<gene>
    <name evidence="1" type="ORF">QAD02_023910</name>
</gene>
<reference evidence="1" key="1">
    <citation type="submission" date="2023-04" db="EMBL/GenBank/DDBJ databases">
        <title>A chromosome-level genome assembly of the parasitoid wasp Eretmocerus hayati.</title>
        <authorList>
            <person name="Zhong Y."/>
            <person name="Liu S."/>
            <person name="Liu Y."/>
        </authorList>
    </citation>
    <scope>NUCLEOTIDE SEQUENCE</scope>
    <source>
        <strain evidence="1">ZJU_SS_LIU_2023</strain>
    </source>
</reference>
<sequence>MRDFLRRLAKPALDWIKMSELVPQQSSTLLFAELPPVASSAHRLFLSELTLQKFFGVACPYVVTQMLSPDRLVCPSKSRTLGVWRPFEDNTTPHDNFHPKKKQKTQDHRMNEQLLQVVQNVDRENETVIDVMKHLLSAGADPDIVDSEKSTCLHYIALNWSENGETAELLISHGASPHIVDKDGDTPLIVASNSEYENFELVKKLIVAKADVNKKGGRGSTSLHHAAFHGKTDIVRILLLARASPDLVNDYGETPLMLATRSDHENFEVVEALIASGADVNKTDKRGCMSLHYAAKLGKATIVRTLLAAGALPDAIDEKNSSPLLLALSCDREIDEEKLDVVHQLIEAGTKINVADEWGMTPLLRACEHGNLELVDILLSKGACLTDSNKSGYNALLYATKSRNVELVSRLIKAGLDVNYVHVRGRESLFPSSTSALKIAVEGADTDMVKFLFAHGANTNLISETVSNLLGSALRSYHDTKTSIVKLLVSHGADVYATHVYTTKSFFESSVVRNDAPAARALLENGLNLDRYNPRTPYDLSPLHYAANHINGSDILSLLLEFNTKGSLNLEHMDESGQTPLHAAVIKRSVECVKILLESEASPNHADSQGLTNLELALVDRDIWYGPIKHVVQSKSIENTVILKLLLSYGADMYARWSISDRKSLFENLLREGKVTEMQIFLDYGLDLGRYNPLAPNDFSSLHVAVKHADSKILPFLLESDKKGSLNLEHEDEYGRSPLFIAVELNAIDHVKLLLNSGANANHADRIGCTPLEKVLLLHNSSAIHNGHTCIRLLVEAEANLRNVLAELLPDSSVDQISDTDGSGENARDQMARRALEKAKCIVKYRILFESRFQSIAEPVAHGNMGKSIKLKSYYEACKAEINIMKNSSLTDFTTFYDVLTAGNDFYKRVRNDQLYYTFSGEETYDRFPLFGMDFCENFLLMKQKHEIWEGAVRKMSQCLDLDSSGYYSVIRNILGHLGDNDLHSIANS</sequence>
<comment type="caution">
    <text evidence="1">The sequence shown here is derived from an EMBL/GenBank/DDBJ whole genome shotgun (WGS) entry which is preliminary data.</text>
</comment>
<dbReference type="Proteomes" id="UP001239111">
    <property type="component" value="Chromosome 1"/>
</dbReference>
<proteinExistence type="predicted"/>
<organism evidence="1 2">
    <name type="scientific">Eretmocerus hayati</name>
    <dbReference type="NCBI Taxonomy" id="131215"/>
    <lineage>
        <taxon>Eukaryota</taxon>
        <taxon>Metazoa</taxon>
        <taxon>Ecdysozoa</taxon>
        <taxon>Arthropoda</taxon>
        <taxon>Hexapoda</taxon>
        <taxon>Insecta</taxon>
        <taxon>Pterygota</taxon>
        <taxon>Neoptera</taxon>
        <taxon>Endopterygota</taxon>
        <taxon>Hymenoptera</taxon>
        <taxon>Apocrita</taxon>
        <taxon>Proctotrupomorpha</taxon>
        <taxon>Chalcidoidea</taxon>
        <taxon>Aphelinidae</taxon>
        <taxon>Aphelininae</taxon>
        <taxon>Eretmocerus</taxon>
    </lineage>
</organism>
<keyword evidence="2" id="KW-1185">Reference proteome</keyword>
<accession>A0ACC2PXI5</accession>
<evidence type="ECO:0000313" key="2">
    <source>
        <dbReference type="Proteomes" id="UP001239111"/>
    </source>
</evidence>
<protein>
    <submittedName>
        <fullName evidence="1">Uncharacterized protein</fullName>
    </submittedName>
</protein>
<name>A0ACC2PXI5_9HYME</name>
<dbReference type="EMBL" id="CM056741">
    <property type="protein sequence ID" value="KAJ8688115.1"/>
    <property type="molecule type" value="Genomic_DNA"/>
</dbReference>